<evidence type="ECO:0000256" key="3">
    <source>
        <dbReference type="ARBA" id="ARBA00022771"/>
    </source>
</evidence>
<dbReference type="Proteomes" id="UP000054567">
    <property type="component" value="Unassembled WGS sequence"/>
</dbReference>
<feature type="region of interest" description="Disordered" evidence="7">
    <location>
        <begin position="146"/>
        <end position="267"/>
    </location>
</feature>
<dbReference type="InterPro" id="IPR013083">
    <property type="entry name" value="Znf_RING/FYVE/PHD"/>
</dbReference>
<proteinExistence type="predicted"/>
<gene>
    <name evidence="9" type="ORF">CPAG_09139</name>
</gene>
<dbReference type="InterPro" id="IPR011011">
    <property type="entry name" value="Znf_FYVE_PHD"/>
</dbReference>
<feature type="region of interest" description="Disordered" evidence="7">
    <location>
        <begin position="289"/>
        <end position="323"/>
    </location>
</feature>
<comment type="subcellular location">
    <subcellularLocation>
        <location evidence="1">Nucleus</location>
    </subcellularLocation>
</comment>
<dbReference type="OrthoDB" id="5863171at2759"/>
<dbReference type="GO" id="GO:0005634">
    <property type="term" value="C:nucleus"/>
    <property type="evidence" value="ECO:0007669"/>
    <property type="project" value="UniProtKB-SubCell"/>
</dbReference>
<dbReference type="GO" id="GO:0045814">
    <property type="term" value="P:negative regulation of gene expression, epigenetic"/>
    <property type="evidence" value="ECO:0007669"/>
    <property type="project" value="TreeGrafter"/>
</dbReference>
<evidence type="ECO:0000256" key="4">
    <source>
        <dbReference type="ARBA" id="ARBA00022833"/>
    </source>
</evidence>
<dbReference type="PANTHER" id="PTHR12628">
    <property type="entry name" value="POLYCOMB-LIKE TRANSCRIPTION FACTOR"/>
    <property type="match status" value="1"/>
</dbReference>
<sequence>MEVRRFGGCDLNCAPAAMDLTSSLSSLNPSTASSSDSDQSKQSPANRSAFPLPGGSTTAETSNVQSQSYVPLPSVSLSPLSSITPLSSSTTESIPGLTALPQLVDESTAGAGGNQEVQPTGSKLEQKDFGRFSASADASLLSISGARPSSTELSSITSNSFPTPSTIGVLPRPVQPTISTAASTTTMPRPSAKPVAAPLKKIAPAPPKIEEVSDSTPGSVPKSGKQQNRTKKPTQKRSKKRKARTYDDDGDGIIKAGDSSSDESDEFTPIATQTKSGRQIHRPSVFAHQQGTAQSSAPGATGVTTKVSGRESPPRKKKKVRKGKEANITCEHCQRGHSPSGNPIVFCDDCNGGWHRFCHDPPIEVEVVNVKESQWFCRACRPVKAPSPITPVASTMQSKPVATATVYDTKFLESENLVGGSKFTRGEKLGYLARLSHAALVNLLIRISDESPELPIFPANVKDLRPSLFIAPSIANPSATTIKSSLQDTTTQTTPLSSVGTSITSQLSSEPPNQLQSSTPPTSDPDHPHASTAHNEGDHSEDEFVSEHRLYPKPGNGFLLPPDPVDLDMLLEDPDCPTFSHALHGPAKMRTEGAEHGAPMGVV</sequence>
<dbReference type="SMART" id="SM00249">
    <property type="entry name" value="PHD"/>
    <property type="match status" value="1"/>
</dbReference>
<keyword evidence="2" id="KW-0479">Metal-binding</keyword>
<evidence type="ECO:0000256" key="6">
    <source>
        <dbReference type="PROSITE-ProRule" id="PRU00146"/>
    </source>
</evidence>
<name>A0A0J6ILN9_COCPO</name>
<feature type="compositionally biased region" description="Low complexity" evidence="7">
    <location>
        <begin position="146"/>
        <end position="160"/>
    </location>
</feature>
<dbReference type="Gene3D" id="3.30.40.10">
    <property type="entry name" value="Zinc/RING finger domain, C3HC4 (zinc finger)"/>
    <property type="match status" value="1"/>
</dbReference>
<dbReference type="PROSITE" id="PS50016">
    <property type="entry name" value="ZF_PHD_2"/>
    <property type="match status" value="1"/>
</dbReference>
<reference evidence="10" key="3">
    <citation type="journal article" date="2010" name="Genome Res.">
        <title>Population genomic sequencing of Coccidioides fungi reveals recent hybridization and transposon control.</title>
        <authorList>
            <person name="Neafsey D.E."/>
            <person name="Barker B.M."/>
            <person name="Sharpton T.J."/>
            <person name="Stajich J.E."/>
            <person name="Park D.J."/>
            <person name="Whiston E."/>
            <person name="Hung C.-Y."/>
            <person name="McMahan C."/>
            <person name="White J."/>
            <person name="Sykes S."/>
            <person name="Heiman D."/>
            <person name="Young S."/>
            <person name="Zeng Q."/>
            <person name="Abouelleil A."/>
            <person name="Aftuck L."/>
            <person name="Bessette D."/>
            <person name="Brown A."/>
            <person name="FitzGerald M."/>
            <person name="Lui A."/>
            <person name="Macdonald J.P."/>
            <person name="Priest M."/>
            <person name="Orbach M.J."/>
            <person name="Galgiani J.N."/>
            <person name="Kirkland T.N."/>
            <person name="Cole G.T."/>
            <person name="Birren B.W."/>
            <person name="Henn M.R."/>
            <person name="Taylor J.W."/>
            <person name="Rounsley S.D."/>
        </authorList>
    </citation>
    <scope>NUCLEOTIDE SEQUENCE [LARGE SCALE GENOMIC DNA]</scope>
    <source>
        <strain evidence="10">RMSCC 3488</strain>
    </source>
</reference>
<organism evidence="9 10">
    <name type="scientific">Coccidioides posadasii RMSCC 3488</name>
    <dbReference type="NCBI Taxonomy" id="454284"/>
    <lineage>
        <taxon>Eukaryota</taxon>
        <taxon>Fungi</taxon>
        <taxon>Dikarya</taxon>
        <taxon>Ascomycota</taxon>
        <taxon>Pezizomycotina</taxon>
        <taxon>Eurotiomycetes</taxon>
        <taxon>Eurotiomycetidae</taxon>
        <taxon>Onygenales</taxon>
        <taxon>Onygenaceae</taxon>
        <taxon>Coccidioides</taxon>
    </lineage>
</organism>
<feature type="compositionally biased region" description="Low complexity" evidence="7">
    <location>
        <begin position="192"/>
        <end position="203"/>
    </location>
</feature>
<evidence type="ECO:0000256" key="2">
    <source>
        <dbReference type="ARBA" id="ARBA00022723"/>
    </source>
</evidence>
<dbReference type="GO" id="GO:0003677">
    <property type="term" value="F:DNA binding"/>
    <property type="evidence" value="ECO:0007669"/>
    <property type="project" value="TreeGrafter"/>
</dbReference>
<dbReference type="SUPFAM" id="SSF57903">
    <property type="entry name" value="FYVE/PHD zinc finger"/>
    <property type="match status" value="1"/>
</dbReference>
<dbReference type="InterPro" id="IPR001965">
    <property type="entry name" value="Znf_PHD"/>
</dbReference>
<dbReference type="VEuPathDB" id="FungiDB:CPAG_09139"/>
<feature type="region of interest" description="Disordered" evidence="7">
    <location>
        <begin position="481"/>
        <end position="545"/>
    </location>
</feature>
<dbReference type="GO" id="GO:0003682">
    <property type="term" value="F:chromatin binding"/>
    <property type="evidence" value="ECO:0007669"/>
    <property type="project" value="TreeGrafter"/>
</dbReference>
<feature type="compositionally biased region" description="Low complexity" evidence="7">
    <location>
        <begin position="64"/>
        <end position="95"/>
    </location>
</feature>
<reference evidence="10" key="2">
    <citation type="journal article" date="2009" name="Genome Res.">
        <title>Comparative genomic analyses of the human fungal pathogens Coccidioides and their relatives.</title>
        <authorList>
            <person name="Sharpton T.J."/>
            <person name="Stajich J.E."/>
            <person name="Rounsley S.D."/>
            <person name="Gardner M.J."/>
            <person name="Wortman J.R."/>
            <person name="Jordar V.S."/>
            <person name="Maiti R."/>
            <person name="Kodira C.D."/>
            <person name="Neafsey D.E."/>
            <person name="Zeng Q."/>
            <person name="Hung C.-Y."/>
            <person name="McMahan C."/>
            <person name="Muszewska A."/>
            <person name="Grynberg M."/>
            <person name="Mandel M.A."/>
            <person name="Kellner E.M."/>
            <person name="Barker B.M."/>
            <person name="Galgiani J.N."/>
            <person name="Orbach M.J."/>
            <person name="Kirkland T.N."/>
            <person name="Cole G.T."/>
            <person name="Henn M.R."/>
            <person name="Birren B.W."/>
            <person name="Taylor J.W."/>
        </authorList>
    </citation>
    <scope>NUCLEOTIDE SEQUENCE [LARGE SCALE GENOMIC DNA]</scope>
    <source>
        <strain evidence="10">RMSCC 3488</strain>
    </source>
</reference>
<feature type="compositionally biased region" description="Polar residues" evidence="7">
    <location>
        <begin position="176"/>
        <end position="188"/>
    </location>
</feature>
<dbReference type="InterPro" id="IPR019787">
    <property type="entry name" value="Znf_PHD-finger"/>
</dbReference>
<feature type="domain" description="PHD-type" evidence="8">
    <location>
        <begin position="327"/>
        <end position="383"/>
    </location>
</feature>
<dbReference type="CDD" id="cd15502">
    <property type="entry name" value="PHD_Phf1p_Phf2p_like"/>
    <property type="match status" value="1"/>
</dbReference>
<dbReference type="GO" id="GO:0008270">
    <property type="term" value="F:zinc ion binding"/>
    <property type="evidence" value="ECO:0007669"/>
    <property type="project" value="UniProtKB-KW"/>
</dbReference>
<dbReference type="EMBL" id="DS268114">
    <property type="protein sequence ID" value="KMM72847.1"/>
    <property type="molecule type" value="Genomic_DNA"/>
</dbReference>
<feature type="compositionally biased region" description="Low complexity" evidence="7">
    <location>
        <begin position="22"/>
        <end position="45"/>
    </location>
</feature>
<keyword evidence="4" id="KW-0862">Zinc</keyword>
<dbReference type="Pfam" id="PF00628">
    <property type="entry name" value="PHD"/>
    <property type="match status" value="1"/>
</dbReference>
<accession>A0A0J6ILN9</accession>
<keyword evidence="3 6" id="KW-0863">Zinc-finger</keyword>
<dbReference type="AlphaFoldDB" id="A0A0J6ILN9"/>
<evidence type="ECO:0000313" key="10">
    <source>
        <dbReference type="Proteomes" id="UP000054567"/>
    </source>
</evidence>
<feature type="compositionally biased region" description="Polar residues" evidence="7">
    <location>
        <begin position="481"/>
        <end position="516"/>
    </location>
</feature>
<evidence type="ECO:0000256" key="7">
    <source>
        <dbReference type="SAM" id="MobiDB-lite"/>
    </source>
</evidence>
<dbReference type="InterPro" id="IPR019786">
    <property type="entry name" value="Zinc_finger_PHD-type_CS"/>
</dbReference>
<reference evidence="9 10" key="1">
    <citation type="submission" date="2007-06" db="EMBL/GenBank/DDBJ databases">
        <title>The Genome Sequence of Coccidioides posadasii RMSCC_3488.</title>
        <authorList>
            <consortium name="Coccidioides Genome Resources Consortium"/>
            <consortium name="The Broad Institute Genome Sequencing Platform"/>
            <person name="Henn M.R."/>
            <person name="Sykes S."/>
            <person name="Young S."/>
            <person name="Jaffe D."/>
            <person name="Berlin A."/>
            <person name="Alvarez P."/>
            <person name="Butler J."/>
            <person name="Gnerre S."/>
            <person name="Grabherr M."/>
            <person name="Mauceli E."/>
            <person name="Brockman W."/>
            <person name="Kodira C."/>
            <person name="Alvarado L."/>
            <person name="Zeng Q."/>
            <person name="Crawford M."/>
            <person name="Antoine C."/>
            <person name="Devon K."/>
            <person name="Galgiani J."/>
            <person name="Orsborn K."/>
            <person name="Lewis M.L."/>
            <person name="Nusbaum C."/>
            <person name="Galagan J."/>
            <person name="Birren B."/>
        </authorList>
    </citation>
    <scope>NUCLEOTIDE SEQUENCE [LARGE SCALE GENOMIC DNA]</scope>
    <source>
        <strain evidence="9 10">RMSCC 3488</strain>
    </source>
</reference>
<evidence type="ECO:0000313" key="9">
    <source>
        <dbReference type="EMBL" id="KMM72847.1"/>
    </source>
</evidence>
<feature type="region of interest" description="Disordered" evidence="7">
    <location>
        <begin position="22"/>
        <end position="127"/>
    </location>
</feature>
<feature type="compositionally biased region" description="Polar residues" evidence="7">
    <location>
        <begin position="289"/>
        <end position="307"/>
    </location>
</feature>
<feature type="compositionally biased region" description="Basic residues" evidence="7">
    <location>
        <begin position="228"/>
        <end position="243"/>
    </location>
</feature>
<keyword evidence="5" id="KW-0539">Nucleus</keyword>
<evidence type="ECO:0000259" key="8">
    <source>
        <dbReference type="PROSITE" id="PS50016"/>
    </source>
</evidence>
<evidence type="ECO:0000256" key="1">
    <source>
        <dbReference type="ARBA" id="ARBA00004123"/>
    </source>
</evidence>
<protein>
    <submittedName>
        <fullName evidence="9">PHD finger containing protein Phf1</fullName>
    </submittedName>
</protein>
<dbReference type="PROSITE" id="PS01359">
    <property type="entry name" value="ZF_PHD_1"/>
    <property type="match status" value="1"/>
</dbReference>
<dbReference type="PANTHER" id="PTHR12628:SF10">
    <property type="entry name" value="HOMEOBOX DOMAIN-CONTAINING PROTEIN"/>
    <property type="match status" value="1"/>
</dbReference>
<evidence type="ECO:0000256" key="5">
    <source>
        <dbReference type="ARBA" id="ARBA00023242"/>
    </source>
</evidence>